<gene>
    <name evidence="2" type="ORF">CLV67_12765</name>
</gene>
<keyword evidence="3" id="KW-1185">Reference proteome</keyword>
<sequence length="1318" mass="143125">MSEPSSPEAEPTTRQTVRAESGFAYGAIGADIHVFGDGSPVYLLERWVPSRSADSEWLREVPSRMLNSRFAVVEFVGRDVEMADLRSWREDRRSRSARWMYGAGGIGKSRLAAEFAAQSAAEGWLVAMATHGPGSVLLPPGSQDLRPDGTAGLLLIVDYADRWPFQHLTWLLSNAQLHQVGRPTRILMLARTNDVWPAVRGSLANAQFSVSSTHLASLPDDAGSGNRTEMFTAARVAFGARYGLSEVASIDSPLPLNDEDMGLTLAIHMAALVAVDAYVRGRPPPRDMADLTIYLLDREHTHWAHRHATDPGRLDPPTMDRVVFTAVLGGPVRRSLGTTLVQALQVAPPSDLVLDDHLSCYPAATDGSVLEPLYPDRLAEDFLSLTLPGHETDYPAQRWAVATVGQVVRSREPAVLARLATFLTAAAERWPHVGETCLFPLLRERPEIAVEAGSAALTAIARLPAVGVDVLAAIEPHLPPAQHMTLDVGTAEVLAELTRRRLAATTDVLERAELHAALVPRLHQAGRFDEALAVARDAVAGFREVAGPARPAHQEALAHALINLSAAENRANHTDAANSAAAEAVSILQDLPGTGALELATALAAQSRAAFDDGDRPAAVTALRRAVETLRSSRVQDQAVQTLLAGTMMNLSGMLPGLASRSAAHAVAAEAVAIYRELAARDPQTYRPDLAGALINLAGHTTGRRFSGGLRRGTAQRLLRESVSLFRELERSNPDFYREPLAMALSNLSIVLSGRENRTEASAVAAESVQLRRRLAERNPVRHLHDLASGLDTYGSRLAMTDRRDEALAAMTESAEILLRLFQADPRRYGERLAASHRRLGTYLKSLTFYERGNPRRMRAMLQSAAFRAAMEDGRRVHAAITTALTSDAAPILARERDEPRSAETPDRPITPVNPEEHDDPHGHFEQAIYLADRLHARIGAFLQAPGDATPLLAEQARAEADTVRRIGADYRSDAATGLFQTLAMFHALRFQLTEGVGKAEEIAYAAAALDRLDEEDAPVGDVVRTTVAEGLDVVMDYAAAVADQHPDEAAALFAPLARHLPRGHPRRGELLSDYWDVVYSRYERTRQSGDLDHAVQLAREAAALTAADDPNRAARFSKLATSLRSAYLSTGNARLAAEQVDSARESLAATAREHRSYAYRLRGLCQALCDRFEADRSGADLEEAVHIGRQALEAWPGGDPVKAELQAVVSRALFLTYEHRLGRAALDEAIELSISAARGMPAGHSHRRTALINLARHRHARAMLTGSYDDLEGAIAAVREVLELTPPENPDRAHYATMLRQLSHTRSTQFSADGLGS</sequence>
<accession>A0A2T0JXD0</accession>
<feature type="compositionally biased region" description="Basic and acidic residues" evidence="1">
    <location>
        <begin position="894"/>
        <end position="907"/>
    </location>
</feature>
<feature type="region of interest" description="Disordered" evidence="1">
    <location>
        <begin position="890"/>
        <end position="922"/>
    </location>
</feature>
<dbReference type="SUPFAM" id="SSF48452">
    <property type="entry name" value="TPR-like"/>
    <property type="match status" value="2"/>
</dbReference>
<evidence type="ECO:0000256" key="1">
    <source>
        <dbReference type="SAM" id="MobiDB-lite"/>
    </source>
</evidence>
<dbReference type="OrthoDB" id="3218567at2"/>
<proteinExistence type="predicted"/>
<dbReference type="Gene3D" id="1.25.40.10">
    <property type="entry name" value="Tetratricopeptide repeat domain"/>
    <property type="match status" value="3"/>
</dbReference>
<dbReference type="Gene3D" id="3.40.50.300">
    <property type="entry name" value="P-loop containing nucleotide triphosphate hydrolases"/>
    <property type="match status" value="1"/>
</dbReference>
<dbReference type="Proteomes" id="UP000239415">
    <property type="component" value="Unassembled WGS sequence"/>
</dbReference>
<reference evidence="2 3" key="1">
    <citation type="submission" date="2018-03" db="EMBL/GenBank/DDBJ databases">
        <title>Genomic Encyclopedia of Archaeal and Bacterial Type Strains, Phase II (KMG-II): from individual species to whole genera.</title>
        <authorList>
            <person name="Goeker M."/>
        </authorList>
    </citation>
    <scope>NUCLEOTIDE SEQUENCE [LARGE SCALE GENOMIC DNA]</scope>
    <source>
        <strain evidence="2 3">DSM 43146</strain>
    </source>
</reference>
<dbReference type="EMBL" id="PVMZ01000027">
    <property type="protein sequence ID" value="PRX12642.1"/>
    <property type="molecule type" value="Genomic_DNA"/>
</dbReference>
<evidence type="ECO:0000313" key="2">
    <source>
        <dbReference type="EMBL" id="PRX12642.1"/>
    </source>
</evidence>
<name>A0A2T0JXD0_9ACTN</name>
<evidence type="ECO:0000313" key="3">
    <source>
        <dbReference type="Proteomes" id="UP000239415"/>
    </source>
</evidence>
<dbReference type="RefSeq" id="WP_106329454.1">
    <property type="nucleotide sequence ID" value="NZ_BOMO01000152.1"/>
</dbReference>
<dbReference type="InterPro" id="IPR027417">
    <property type="entry name" value="P-loop_NTPase"/>
</dbReference>
<comment type="caution">
    <text evidence="2">The sequence shown here is derived from an EMBL/GenBank/DDBJ whole genome shotgun (WGS) entry which is preliminary data.</text>
</comment>
<organism evidence="2 3">
    <name type="scientific">Actinoplanes italicus</name>
    <dbReference type="NCBI Taxonomy" id="113567"/>
    <lineage>
        <taxon>Bacteria</taxon>
        <taxon>Bacillati</taxon>
        <taxon>Actinomycetota</taxon>
        <taxon>Actinomycetes</taxon>
        <taxon>Micromonosporales</taxon>
        <taxon>Micromonosporaceae</taxon>
        <taxon>Actinoplanes</taxon>
    </lineage>
</organism>
<dbReference type="InterPro" id="IPR011990">
    <property type="entry name" value="TPR-like_helical_dom_sf"/>
</dbReference>
<protein>
    <submittedName>
        <fullName evidence="2">Tetratricopeptide repeat protein</fullName>
    </submittedName>
</protein>